<dbReference type="SMART" id="SM00248">
    <property type="entry name" value="ANK"/>
    <property type="match status" value="8"/>
</dbReference>
<evidence type="ECO:0008006" key="6">
    <source>
        <dbReference type="Google" id="ProtNLM"/>
    </source>
</evidence>
<keyword evidence="2 3" id="KW-0040">ANK repeat</keyword>
<evidence type="ECO:0000256" key="1">
    <source>
        <dbReference type="ARBA" id="ARBA00022737"/>
    </source>
</evidence>
<protein>
    <recommendedName>
        <fullName evidence="6">Ankyrin repeat-containing domain protein</fullName>
    </recommendedName>
</protein>
<dbReference type="SUPFAM" id="SSF48403">
    <property type="entry name" value="Ankyrin repeat"/>
    <property type="match status" value="1"/>
</dbReference>
<evidence type="ECO:0000313" key="4">
    <source>
        <dbReference type="EMBL" id="GIJ85059.1"/>
    </source>
</evidence>
<organism evidence="4 5">
    <name type="scientific">Aspergillus pseudoviridinutans</name>
    <dbReference type="NCBI Taxonomy" id="1517512"/>
    <lineage>
        <taxon>Eukaryota</taxon>
        <taxon>Fungi</taxon>
        <taxon>Dikarya</taxon>
        <taxon>Ascomycota</taxon>
        <taxon>Pezizomycotina</taxon>
        <taxon>Eurotiomycetes</taxon>
        <taxon>Eurotiomycetidae</taxon>
        <taxon>Eurotiales</taxon>
        <taxon>Aspergillaceae</taxon>
        <taxon>Aspergillus</taxon>
        <taxon>Aspergillus subgen. Fumigati</taxon>
    </lineage>
</organism>
<dbReference type="PANTHER" id="PTHR24201:SF16">
    <property type="entry name" value="ANKYRIN-1-LIKE-RELATED"/>
    <property type="match status" value="1"/>
</dbReference>
<evidence type="ECO:0000256" key="2">
    <source>
        <dbReference type="ARBA" id="ARBA00023043"/>
    </source>
</evidence>
<evidence type="ECO:0000313" key="5">
    <source>
        <dbReference type="Proteomes" id="UP001043456"/>
    </source>
</evidence>
<feature type="repeat" description="ANK" evidence="3">
    <location>
        <begin position="172"/>
        <end position="204"/>
    </location>
</feature>
<dbReference type="OrthoDB" id="20872at2759"/>
<dbReference type="AlphaFoldDB" id="A0A9P3ERH7"/>
<dbReference type="PANTHER" id="PTHR24201">
    <property type="entry name" value="ANK_REP_REGION DOMAIN-CONTAINING PROTEIN"/>
    <property type="match status" value="1"/>
</dbReference>
<accession>A0A9P3ERH7</accession>
<sequence length="439" mass="47891">MVASIYRRPLFLDSLVQYVDHQRTELVGDIALISHELHCSGERFGSLYATSLLSRLDAHLRFRPETRDSSLLAAQVQQLLDVGDVGQAVLMQETLLRSCAEKHDSASQYMFETNLKRYVDLRIDLRQRIRRIRGDNAIFAPTYNVTIQWPGVSRYLPLAVRYFTLPEGPGLLGRNPLHVAAGVNCSEIIAPLLNRGVDINAADDFGLTPLHVGCIHASVEAVGVLLARGARTELQDKEKRTALHYAAVTGRGSIVRGILAVKLDTAEVKDRYGRTELSYAAIFGHESVVDLLLETGKVHPDSKDEIGMTPLAFAAAEGHGPIVSRLLTTGKVDVGSTNKVGRGPLAFAVENGKEDVVEMLLSQHNINVNPRDATGCTPLVYAARQGYDGIVRLLLRSKDIDVNSRNCYGRTPLSYAAASGHVGVVKLLLAAGCESVTHQ</sequence>
<proteinExistence type="predicted"/>
<comment type="caution">
    <text evidence="4">The sequence shown here is derived from an EMBL/GenBank/DDBJ whole genome shotgun (WGS) entry which is preliminary data.</text>
</comment>
<dbReference type="RefSeq" id="XP_043155806.1">
    <property type="nucleotide sequence ID" value="XM_043299871.1"/>
</dbReference>
<dbReference type="GeneID" id="67002526"/>
<dbReference type="EMBL" id="BHVY01000003">
    <property type="protein sequence ID" value="GIJ85059.1"/>
    <property type="molecule type" value="Genomic_DNA"/>
</dbReference>
<dbReference type="GO" id="GO:0005634">
    <property type="term" value="C:nucleus"/>
    <property type="evidence" value="ECO:0007669"/>
    <property type="project" value="TreeGrafter"/>
</dbReference>
<dbReference type="InterPro" id="IPR050776">
    <property type="entry name" value="Ank_Repeat/CDKN_Inhibitor"/>
</dbReference>
<keyword evidence="5" id="KW-1185">Reference proteome</keyword>
<dbReference type="PROSITE" id="PS50297">
    <property type="entry name" value="ANK_REP_REGION"/>
    <property type="match status" value="4"/>
</dbReference>
<dbReference type="Pfam" id="PF00023">
    <property type="entry name" value="Ank"/>
    <property type="match status" value="1"/>
</dbReference>
<reference evidence="4 5" key="1">
    <citation type="submission" date="2018-10" db="EMBL/GenBank/DDBJ databases">
        <title>Pan-genome distribution and transcriptional activeness of fungal secondary metabolism genes in Aspergillus section Fumigati.</title>
        <authorList>
            <person name="Takahashi H."/>
            <person name="Umemura M."/>
            <person name="Ninomiya A."/>
            <person name="Kusuya Y."/>
            <person name="Urayama S."/>
            <person name="Shimizu M."/>
            <person name="Watanabe A."/>
            <person name="Kamei K."/>
            <person name="Yaguchi T."/>
            <person name="Hagiwara D."/>
        </authorList>
    </citation>
    <scope>NUCLEOTIDE SEQUENCE [LARGE SCALE GENOMIC DNA]</scope>
    <source>
        <strain evidence="4 5">IFM 55266</strain>
    </source>
</reference>
<dbReference type="Proteomes" id="UP001043456">
    <property type="component" value="Unassembled WGS sequence"/>
</dbReference>
<feature type="repeat" description="ANK" evidence="3">
    <location>
        <begin position="408"/>
        <end position="432"/>
    </location>
</feature>
<dbReference type="Pfam" id="PF13857">
    <property type="entry name" value="Ank_5"/>
    <property type="match status" value="1"/>
</dbReference>
<dbReference type="Pfam" id="PF12796">
    <property type="entry name" value="Ank_2"/>
    <property type="match status" value="2"/>
</dbReference>
<dbReference type="PROSITE" id="PS50088">
    <property type="entry name" value="ANK_REPEAT"/>
    <property type="match status" value="4"/>
</dbReference>
<name>A0A9P3ERH7_9EURO</name>
<dbReference type="InterPro" id="IPR002110">
    <property type="entry name" value="Ankyrin_rpt"/>
</dbReference>
<gene>
    <name evidence="4" type="ORF">Asppvi_003914</name>
</gene>
<keyword evidence="1" id="KW-0677">Repeat</keyword>
<feature type="repeat" description="ANK" evidence="3">
    <location>
        <begin position="205"/>
        <end position="237"/>
    </location>
</feature>
<dbReference type="InterPro" id="IPR036770">
    <property type="entry name" value="Ankyrin_rpt-contain_sf"/>
</dbReference>
<evidence type="ECO:0000256" key="3">
    <source>
        <dbReference type="PROSITE-ProRule" id="PRU00023"/>
    </source>
</evidence>
<feature type="repeat" description="ANK" evidence="3">
    <location>
        <begin position="272"/>
        <end position="296"/>
    </location>
</feature>
<dbReference type="Gene3D" id="1.25.40.20">
    <property type="entry name" value="Ankyrin repeat-containing domain"/>
    <property type="match status" value="2"/>
</dbReference>